<dbReference type="PANTHER" id="PTHR34378:SF1">
    <property type="entry name" value="GLUTAMATE--CYSTEINE LIGASE, CHLOROPLASTIC"/>
    <property type="match status" value="1"/>
</dbReference>
<keyword evidence="4" id="KW-0067">ATP-binding</keyword>
<dbReference type="AlphaFoldDB" id="A0A7Y9ZHK0"/>
<sequence length="325" mass="35300">MDTQTRTAPVAAEVARLFRPRHRTTRVAVEQELFALDLFNGSSAAPDRVRRASAGRPYEPWLAFEPGGQVELSLPPAASAEQAGTHLVAATCALARDLQGDGVVLSSLPVRAADPATPRHLRTPRYDAMEHHLDTIGPAGRRMMRSTASTQPCLDWWPGQAGREQWRLLLLAAPFIAAATARSTGPTGRLTTWLAVDPGRTAFDDRLLHGDDPVAAYAQFAAGATRFVDGDPAHLSTLFPPVRPRGRYLEVRFPDAQPTRRVGRLLQALAALLYDDARRRTALASLAGEQRRLADHWAAAAAGTGDVERGLALLDWHPDVLREAS</sequence>
<dbReference type="PANTHER" id="PTHR34378">
    <property type="entry name" value="GLUTAMATE--CYSTEINE LIGASE, CHLOROPLASTIC"/>
    <property type="match status" value="1"/>
</dbReference>
<evidence type="ECO:0000313" key="6">
    <source>
        <dbReference type="EMBL" id="NYI45547.1"/>
    </source>
</evidence>
<keyword evidence="2 6" id="KW-0436">Ligase</keyword>
<evidence type="ECO:0000256" key="3">
    <source>
        <dbReference type="ARBA" id="ARBA00022741"/>
    </source>
</evidence>
<dbReference type="GO" id="GO:0005524">
    <property type="term" value="F:ATP binding"/>
    <property type="evidence" value="ECO:0007669"/>
    <property type="project" value="UniProtKB-KW"/>
</dbReference>
<dbReference type="Gene3D" id="3.30.590.20">
    <property type="match status" value="1"/>
</dbReference>
<dbReference type="GO" id="GO:0004357">
    <property type="term" value="F:glutamate-cysteine ligase activity"/>
    <property type="evidence" value="ECO:0007669"/>
    <property type="project" value="UniProtKB-EC"/>
</dbReference>
<name>A0A7Y9ZHK0_9ACTN</name>
<evidence type="ECO:0000256" key="1">
    <source>
        <dbReference type="ARBA" id="ARBA00012220"/>
    </source>
</evidence>
<comment type="catalytic activity">
    <reaction evidence="5">
        <text>L-cysteine + L-glutamate + ATP = gamma-L-glutamyl-L-cysteine + ADP + phosphate + H(+)</text>
        <dbReference type="Rhea" id="RHEA:13285"/>
        <dbReference type="ChEBI" id="CHEBI:15378"/>
        <dbReference type="ChEBI" id="CHEBI:29985"/>
        <dbReference type="ChEBI" id="CHEBI:30616"/>
        <dbReference type="ChEBI" id="CHEBI:35235"/>
        <dbReference type="ChEBI" id="CHEBI:43474"/>
        <dbReference type="ChEBI" id="CHEBI:58173"/>
        <dbReference type="ChEBI" id="CHEBI:456216"/>
        <dbReference type="EC" id="6.3.2.2"/>
    </reaction>
</comment>
<comment type="caution">
    <text evidence="6">The sequence shown here is derived from an EMBL/GenBank/DDBJ whole genome shotgun (WGS) entry which is preliminary data.</text>
</comment>
<accession>A0A7Y9ZHK0</accession>
<dbReference type="InterPro" id="IPR014746">
    <property type="entry name" value="Gln_synth/guanido_kin_cat_dom"/>
</dbReference>
<evidence type="ECO:0000256" key="2">
    <source>
        <dbReference type="ARBA" id="ARBA00022598"/>
    </source>
</evidence>
<dbReference type="InterPro" id="IPR006336">
    <property type="entry name" value="GCS2"/>
</dbReference>
<dbReference type="Pfam" id="PF04107">
    <property type="entry name" value="GCS2"/>
    <property type="match status" value="1"/>
</dbReference>
<evidence type="ECO:0000256" key="4">
    <source>
        <dbReference type="ARBA" id="ARBA00022840"/>
    </source>
</evidence>
<evidence type="ECO:0000313" key="7">
    <source>
        <dbReference type="Proteomes" id="UP000562045"/>
    </source>
</evidence>
<gene>
    <name evidence="6" type="ORF">BJ993_002627</name>
</gene>
<dbReference type="InterPro" id="IPR035434">
    <property type="entry name" value="GCL_bact_plant"/>
</dbReference>
<dbReference type="RefSeq" id="WP_179649151.1">
    <property type="nucleotide sequence ID" value="NZ_JACBZM010000001.1"/>
</dbReference>
<protein>
    <recommendedName>
        <fullName evidence="1">glutamate--cysteine ligase</fullName>
        <ecNumber evidence="1">6.3.2.2</ecNumber>
    </recommendedName>
</protein>
<dbReference type="EC" id="6.3.2.2" evidence="1"/>
<proteinExistence type="predicted"/>
<reference evidence="6 7" key="1">
    <citation type="submission" date="2020-07" db="EMBL/GenBank/DDBJ databases">
        <title>Sequencing the genomes of 1000 actinobacteria strains.</title>
        <authorList>
            <person name="Klenk H.-P."/>
        </authorList>
    </citation>
    <scope>NUCLEOTIDE SEQUENCE [LARGE SCALE GENOMIC DNA]</scope>
    <source>
        <strain evidence="6 7">DSM 15131</strain>
    </source>
</reference>
<dbReference type="EMBL" id="JACBZM010000001">
    <property type="protein sequence ID" value="NYI45547.1"/>
    <property type="molecule type" value="Genomic_DNA"/>
</dbReference>
<dbReference type="GO" id="GO:0006750">
    <property type="term" value="P:glutathione biosynthetic process"/>
    <property type="evidence" value="ECO:0007669"/>
    <property type="project" value="InterPro"/>
</dbReference>
<dbReference type="SUPFAM" id="SSF55931">
    <property type="entry name" value="Glutamine synthetase/guanido kinase"/>
    <property type="match status" value="1"/>
</dbReference>
<evidence type="ECO:0000256" key="5">
    <source>
        <dbReference type="ARBA" id="ARBA00048819"/>
    </source>
</evidence>
<dbReference type="Proteomes" id="UP000562045">
    <property type="component" value="Unassembled WGS sequence"/>
</dbReference>
<keyword evidence="3" id="KW-0547">Nucleotide-binding</keyword>
<organism evidence="6 7">
    <name type="scientific">Nocardioides aromaticivorans</name>
    <dbReference type="NCBI Taxonomy" id="200618"/>
    <lineage>
        <taxon>Bacteria</taxon>
        <taxon>Bacillati</taxon>
        <taxon>Actinomycetota</taxon>
        <taxon>Actinomycetes</taxon>
        <taxon>Propionibacteriales</taxon>
        <taxon>Nocardioidaceae</taxon>
        <taxon>Nocardioides</taxon>
    </lineage>
</organism>